<dbReference type="Proteomes" id="UP000005730">
    <property type="component" value="Chromosome"/>
</dbReference>
<evidence type="ECO:0000256" key="5">
    <source>
        <dbReference type="SAM" id="Phobius"/>
    </source>
</evidence>
<dbReference type="PANTHER" id="PTHR36926">
    <property type="entry name" value="COLICIN V PRODUCTION PROTEIN"/>
    <property type="match status" value="1"/>
</dbReference>
<evidence type="ECO:0000313" key="7">
    <source>
        <dbReference type="Proteomes" id="UP000005730"/>
    </source>
</evidence>
<organism evidence="6 7">
    <name type="scientific">Thermanaerovibrio velox DSM 12556</name>
    <dbReference type="NCBI Taxonomy" id="926567"/>
    <lineage>
        <taxon>Bacteria</taxon>
        <taxon>Thermotogati</taxon>
        <taxon>Synergistota</taxon>
        <taxon>Synergistia</taxon>
        <taxon>Synergistales</taxon>
        <taxon>Synergistaceae</taxon>
        <taxon>Thermanaerovibrio</taxon>
    </lineage>
</organism>
<evidence type="ECO:0000256" key="3">
    <source>
        <dbReference type="ARBA" id="ARBA00022989"/>
    </source>
</evidence>
<reference evidence="6 7" key="1">
    <citation type="submission" date="2011-10" db="EMBL/GenBank/DDBJ databases">
        <title>The Noncontiguous Finished genome of Thermanaerovibrio velox DSM 12556.</title>
        <authorList>
            <consortium name="US DOE Joint Genome Institute (JGI-PGF)"/>
            <person name="Lucas S."/>
            <person name="Copeland A."/>
            <person name="Lapidus A."/>
            <person name="Glavina del Rio T."/>
            <person name="Dalin E."/>
            <person name="Tice H."/>
            <person name="Bruce D."/>
            <person name="Goodwin L."/>
            <person name="Pitluck S."/>
            <person name="Peters L."/>
            <person name="Mikhailova N."/>
            <person name="Teshima H."/>
            <person name="Kyrpides N."/>
            <person name="Mavromatis K."/>
            <person name="Ivanova N."/>
            <person name="Markowitz V."/>
            <person name="Cheng J.-F."/>
            <person name="Hugenholtz P."/>
            <person name="Woyke T."/>
            <person name="Wu D."/>
            <person name="Spring S."/>
            <person name="Brambilla E.-M."/>
            <person name="Klenk H.-P."/>
            <person name="Eisen J.A."/>
        </authorList>
    </citation>
    <scope>NUCLEOTIDE SEQUENCE [LARGE SCALE GENOMIC DNA]</scope>
    <source>
        <strain evidence="6 7">DSM 12556</strain>
    </source>
</reference>
<feature type="transmembrane region" description="Helical" evidence="5">
    <location>
        <begin position="29"/>
        <end position="49"/>
    </location>
</feature>
<dbReference type="GO" id="GO:0016020">
    <property type="term" value="C:membrane"/>
    <property type="evidence" value="ECO:0007669"/>
    <property type="project" value="UniProtKB-SubCell"/>
</dbReference>
<comment type="subcellular location">
    <subcellularLocation>
        <location evidence="1">Membrane</location>
        <topology evidence="1">Multi-pass membrane protein</topology>
    </subcellularLocation>
</comment>
<keyword evidence="7" id="KW-1185">Reference proteome</keyword>
<dbReference type="InterPro" id="IPR003825">
    <property type="entry name" value="Colicin-V_CvpA"/>
</dbReference>
<keyword evidence="4 5" id="KW-0472">Membrane</keyword>
<evidence type="ECO:0000313" key="6">
    <source>
        <dbReference type="EMBL" id="EHM10188.1"/>
    </source>
</evidence>
<feature type="transmembrane region" description="Helical" evidence="5">
    <location>
        <begin position="105"/>
        <end position="125"/>
    </location>
</feature>
<dbReference type="HOGENOM" id="CLU_1593757_0_0_0"/>
<protein>
    <submittedName>
        <fullName evidence="6">Putative membrane protein, required for colicin V production</fullName>
    </submittedName>
</protein>
<dbReference type="InterPro" id="IPR052719">
    <property type="entry name" value="CvpA-like"/>
</dbReference>
<keyword evidence="2 5" id="KW-0812">Transmembrane</keyword>
<accession>H0US99</accession>
<dbReference type="GO" id="GO:0009403">
    <property type="term" value="P:toxin biosynthetic process"/>
    <property type="evidence" value="ECO:0007669"/>
    <property type="project" value="InterPro"/>
</dbReference>
<name>H0US99_9BACT</name>
<dbReference type="PANTHER" id="PTHR36926:SF1">
    <property type="entry name" value="COLICIN V PRODUCTION PROTEIN"/>
    <property type="match status" value="1"/>
</dbReference>
<dbReference type="eggNOG" id="COG1286">
    <property type="taxonomic scope" value="Bacteria"/>
</dbReference>
<dbReference type="EMBL" id="CM001377">
    <property type="protein sequence ID" value="EHM10188.1"/>
    <property type="molecule type" value="Genomic_DNA"/>
</dbReference>
<evidence type="ECO:0000256" key="2">
    <source>
        <dbReference type="ARBA" id="ARBA00022692"/>
    </source>
</evidence>
<dbReference type="STRING" id="926567.TheveDRAFT_1064"/>
<gene>
    <name evidence="6" type="ORF">TheveDRAFT_1064</name>
</gene>
<feature type="transmembrane region" description="Helical" evidence="5">
    <location>
        <begin position="69"/>
        <end position="93"/>
    </location>
</feature>
<dbReference type="AlphaFoldDB" id="H0US99"/>
<dbReference type="Pfam" id="PF02674">
    <property type="entry name" value="Colicin_V"/>
    <property type="match status" value="1"/>
</dbReference>
<evidence type="ECO:0000256" key="4">
    <source>
        <dbReference type="ARBA" id="ARBA00023136"/>
    </source>
</evidence>
<keyword evidence="3 5" id="KW-1133">Transmembrane helix</keyword>
<evidence type="ECO:0000256" key="1">
    <source>
        <dbReference type="ARBA" id="ARBA00004141"/>
    </source>
</evidence>
<proteinExistence type="predicted"/>
<sequence>MTVMLSSPLDWALALVGGFWILRGVFRGFVAELASLLGWLLGFVLAVRFSKPVVSLLVSFDIPPFVCPVLSFIGVVGLCVLVCRVLGGLVRSIVSKAKLSLLDRLLGGAFGAAKLLILVLLFFAIGRALSPFLAPGWEERSLFFSLVSSHRDLLMGLFDAVEIVPHGGLLPGLHR</sequence>
<dbReference type="OrthoDB" id="4748at2"/>